<evidence type="ECO:0000256" key="2">
    <source>
        <dbReference type="ARBA" id="ARBA00022676"/>
    </source>
</evidence>
<dbReference type="NCBIfam" id="TIGR01556">
    <property type="entry name" value="rhamnosyltran"/>
    <property type="match status" value="1"/>
</dbReference>
<evidence type="ECO:0000313" key="4">
    <source>
        <dbReference type="EMBL" id="SAL66674.1"/>
    </source>
</evidence>
<dbReference type="EMBL" id="FCOK02000079">
    <property type="protein sequence ID" value="SAL66674.1"/>
    <property type="molecule type" value="Genomic_DNA"/>
</dbReference>
<dbReference type="GO" id="GO:0016757">
    <property type="term" value="F:glycosyltransferase activity"/>
    <property type="evidence" value="ECO:0007669"/>
    <property type="project" value="UniProtKB-KW"/>
</dbReference>
<keyword evidence="2" id="KW-0328">Glycosyltransferase</keyword>
<comment type="similarity">
    <text evidence="1">Belongs to the glycosyltransferase 2 family.</text>
</comment>
<dbReference type="OrthoDB" id="9771846at2"/>
<dbReference type="PANTHER" id="PTHR43179:SF12">
    <property type="entry name" value="GALACTOFURANOSYLTRANSFERASE GLFT2"/>
    <property type="match status" value="1"/>
</dbReference>
<dbReference type="InterPro" id="IPR029044">
    <property type="entry name" value="Nucleotide-diphossugar_trans"/>
</dbReference>
<dbReference type="RefSeq" id="WP_082913753.1">
    <property type="nucleotide sequence ID" value="NZ_FCOK02000079.1"/>
</dbReference>
<gene>
    <name evidence="4" type="ORF">AWB69_07553</name>
</gene>
<evidence type="ECO:0000256" key="1">
    <source>
        <dbReference type="ARBA" id="ARBA00006739"/>
    </source>
</evidence>
<dbReference type="InterPro" id="IPR006446">
    <property type="entry name" value="RhaTrfase"/>
</dbReference>
<sequence length="330" mass="36285">MSATNVILFKVDSANSKAAREAPALGALVVLYKPTAGQLRNLIDLRARCGVLLAVDNSPATNTANVGLLGDHGIDYVFNGNRGGIAGAFNRGLERLFAQGLDAVVLFDQDSHTSVNYFPMMRASCAALGARAFAIGPRIYDENAQRFLPQLYSNGFYVRTLMFPEGAALQPCSFLISSGSVISRLAYERLGSFTEALFIDHVDTDYSMRALVRGVQFYVEPRLVLSHRIGNKREHRLGPLRVTSMNHPPMRRYYMARNGMHLSLKYFQSFPVALVPNFITLLQVLQISLFESDKRAKLSSIGCGLVDGLLGRLGPLETTRPRLAARIARG</sequence>
<reference evidence="4 5" key="1">
    <citation type="submission" date="2016-01" db="EMBL/GenBank/DDBJ databases">
        <authorList>
            <person name="Oliw E.H."/>
        </authorList>
    </citation>
    <scope>NUCLEOTIDE SEQUENCE [LARGE SCALE GENOMIC DNA]</scope>
    <source>
        <strain evidence="4">LMG 27134</strain>
    </source>
</reference>
<protein>
    <submittedName>
        <fullName evidence="4">Rhamnosyltransferase</fullName>
    </submittedName>
</protein>
<dbReference type="AlphaFoldDB" id="A0A158JCU1"/>
<dbReference type="Gene3D" id="3.90.550.10">
    <property type="entry name" value="Spore Coat Polysaccharide Biosynthesis Protein SpsA, Chain A"/>
    <property type="match status" value="1"/>
</dbReference>
<name>A0A158JCU1_9BURK</name>
<dbReference type="CDD" id="cd02526">
    <property type="entry name" value="GT2_RfbF_like"/>
    <property type="match status" value="1"/>
</dbReference>
<keyword evidence="3 4" id="KW-0808">Transferase</keyword>
<proteinExistence type="inferred from homology"/>
<accession>A0A158JCU1</accession>
<dbReference type="Proteomes" id="UP000054683">
    <property type="component" value="Unassembled WGS sequence"/>
</dbReference>
<dbReference type="PANTHER" id="PTHR43179">
    <property type="entry name" value="RHAMNOSYLTRANSFERASE WBBL"/>
    <property type="match status" value="1"/>
</dbReference>
<organism evidence="4 5">
    <name type="scientific">Caballeronia udeis</name>
    <dbReference type="NCBI Taxonomy" id="1232866"/>
    <lineage>
        <taxon>Bacteria</taxon>
        <taxon>Pseudomonadati</taxon>
        <taxon>Pseudomonadota</taxon>
        <taxon>Betaproteobacteria</taxon>
        <taxon>Burkholderiales</taxon>
        <taxon>Burkholderiaceae</taxon>
        <taxon>Caballeronia</taxon>
    </lineage>
</organism>
<evidence type="ECO:0000256" key="3">
    <source>
        <dbReference type="ARBA" id="ARBA00022679"/>
    </source>
</evidence>
<evidence type="ECO:0000313" key="5">
    <source>
        <dbReference type="Proteomes" id="UP000054683"/>
    </source>
</evidence>
<dbReference type="SUPFAM" id="SSF53448">
    <property type="entry name" value="Nucleotide-diphospho-sugar transferases"/>
    <property type="match status" value="1"/>
</dbReference>